<evidence type="ECO:0000313" key="2">
    <source>
        <dbReference type="EMBL" id="KAF0822008.1"/>
    </source>
</evidence>
<dbReference type="OrthoDB" id="2609634at2"/>
<comment type="caution">
    <text evidence="2">The sequence shown here is derived from an EMBL/GenBank/DDBJ whole genome shotgun (WGS) entry which is preliminary data.</text>
</comment>
<keyword evidence="1" id="KW-1133">Transmembrane helix</keyword>
<evidence type="ECO:0000256" key="1">
    <source>
        <dbReference type="SAM" id="Phobius"/>
    </source>
</evidence>
<keyword evidence="1" id="KW-0812">Transmembrane</keyword>
<dbReference type="RefSeq" id="WP_159346565.1">
    <property type="nucleotide sequence ID" value="NZ_JBALOT010000044.1"/>
</dbReference>
<sequence length="154" mass="16949">MLARKIITASIAGSLFAVLLGLIAADPFAGELNSAGEYFQGVMLFIPFYLLYSFPVILVYGTVTSVISDCISLFLSNHRNRKLEFYISLLLHLLFGLILLGLSLAAAVLFFVTDIVLHRKQIGGWRNALKSLCLPVFIWIVFMGGVYLMDVGGI</sequence>
<accession>A0A800N8R7</accession>
<evidence type="ECO:0000313" key="3">
    <source>
        <dbReference type="Proteomes" id="UP000465778"/>
    </source>
</evidence>
<protein>
    <submittedName>
        <fullName evidence="2">Uncharacterized protein</fullName>
    </submittedName>
</protein>
<keyword evidence="1" id="KW-0472">Membrane</keyword>
<organism evidence="2 3">
    <name type="scientific">Cytobacillus firmus</name>
    <name type="common">Bacillus firmus</name>
    <dbReference type="NCBI Taxonomy" id="1399"/>
    <lineage>
        <taxon>Bacteria</taxon>
        <taxon>Bacillati</taxon>
        <taxon>Bacillota</taxon>
        <taxon>Bacilli</taxon>
        <taxon>Bacillales</taxon>
        <taxon>Bacillaceae</taxon>
        <taxon>Cytobacillus</taxon>
    </lineage>
</organism>
<feature type="transmembrane region" description="Helical" evidence="1">
    <location>
        <begin position="132"/>
        <end position="149"/>
    </location>
</feature>
<dbReference type="Proteomes" id="UP000465778">
    <property type="component" value="Unassembled WGS sequence"/>
</dbReference>
<feature type="transmembrane region" description="Helical" evidence="1">
    <location>
        <begin position="49"/>
        <end position="75"/>
    </location>
</feature>
<proteinExistence type="predicted"/>
<dbReference type="AlphaFoldDB" id="A0A800N8R7"/>
<gene>
    <name evidence="2" type="ORF">KIS1582_4207</name>
</gene>
<reference evidence="2 3" key="1">
    <citation type="journal article" date="2020" name="G3 (Bethesda)">
        <title>Whole Genome Sequencing and Comparative Genomics of Two Nematicidal Bacillus Strains Reveals a Wide Range of Possible Virulence Factors.</title>
        <authorList>
            <person name="Susic N."/>
            <person name="Janezic S."/>
            <person name="Rupnik M."/>
            <person name="Geric Stare B."/>
        </authorList>
    </citation>
    <scope>NUCLEOTIDE SEQUENCE [LARGE SCALE GENOMIC DNA]</scope>
    <source>
        <strain evidence="2 3">I-1582</strain>
    </source>
</reference>
<dbReference type="EMBL" id="VDEM01000072">
    <property type="protein sequence ID" value="KAF0822008.1"/>
    <property type="molecule type" value="Genomic_DNA"/>
</dbReference>
<name>A0A800N8R7_CYTFI</name>
<feature type="transmembrane region" description="Helical" evidence="1">
    <location>
        <begin position="87"/>
        <end position="112"/>
    </location>
</feature>